<accession>A0A2U9S8P3</accession>
<sequence length="100" mass="9548">MGRALGASKRSSAAAGAGRAFTTVGAIFGAGSPTGFTDPGTYNFTVPSGVTLLRAKMWGAPGGAAGAPGGPGGYVEVDIPVTPGEILTIILPSAGNGTVA</sequence>
<keyword evidence="2" id="KW-1185">Reference proteome</keyword>
<gene>
    <name evidence="1" type="ORF">DM194_16595</name>
</gene>
<dbReference type="Proteomes" id="UP000249605">
    <property type="component" value="Plasmid unnamed1"/>
</dbReference>
<organism evidence="1 2">
    <name type="scientific">Azospirillum ramasamyi</name>
    <dbReference type="NCBI Taxonomy" id="682998"/>
    <lineage>
        <taxon>Bacteria</taxon>
        <taxon>Pseudomonadati</taxon>
        <taxon>Pseudomonadota</taxon>
        <taxon>Alphaproteobacteria</taxon>
        <taxon>Rhodospirillales</taxon>
        <taxon>Azospirillaceae</taxon>
        <taxon>Azospirillum</taxon>
    </lineage>
</organism>
<geneLocation type="plasmid" evidence="1 2">
    <name>unnamed1</name>
</geneLocation>
<evidence type="ECO:0000313" key="1">
    <source>
        <dbReference type="EMBL" id="AWU95885.1"/>
    </source>
</evidence>
<evidence type="ECO:0000313" key="2">
    <source>
        <dbReference type="Proteomes" id="UP000249605"/>
    </source>
</evidence>
<dbReference type="EMBL" id="CP029830">
    <property type="protein sequence ID" value="AWU95885.1"/>
    <property type="molecule type" value="Genomic_DNA"/>
</dbReference>
<proteinExistence type="predicted"/>
<dbReference type="KEGG" id="azm:DM194_16595"/>
<dbReference type="AlphaFoldDB" id="A0A2U9S8P3"/>
<reference evidence="1 2" key="1">
    <citation type="submission" date="2018-06" db="EMBL/GenBank/DDBJ databases">
        <title>Complete genome sequencing of Azospirillum sp. M2T2B2.</title>
        <authorList>
            <person name="Heo J."/>
            <person name="Kim S.-J."/>
            <person name="Kwon S.-W."/>
            <person name="Anandham R."/>
        </authorList>
    </citation>
    <scope>NUCLEOTIDE SEQUENCE [LARGE SCALE GENOMIC DNA]</scope>
    <source>
        <strain evidence="1 2">M2T2B2</strain>
        <plasmid evidence="1 2">unnamed1</plasmid>
    </source>
</reference>
<protein>
    <submittedName>
        <fullName evidence="1">Uncharacterized protein</fullName>
    </submittedName>
</protein>
<keyword evidence="1" id="KW-0614">Plasmid</keyword>
<name>A0A2U9S8P3_9PROT</name>
<dbReference type="OrthoDB" id="10010116at2"/>